<dbReference type="Pfam" id="PF00440">
    <property type="entry name" value="TetR_N"/>
    <property type="match status" value="1"/>
</dbReference>
<comment type="caution">
    <text evidence="6">The sequence shown here is derived from an EMBL/GenBank/DDBJ whole genome shotgun (WGS) entry which is preliminary data.</text>
</comment>
<dbReference type="EMBL" id="BAABEP010000025">
    <property type="protein sequence ID" value="GAA3736434.1"/>
    <property type="molecule type" value="Genomic_DNA"/>
</dbReference>
<evidence type="ECO:0000256" key="3">
    <source>
        <dbReference type="ARBA" id="ARBA00023163"/>
    </source>
</evidence>
<dbReference type="PANTHER" id="PTHR30055:SF234">
    <property type="entry name" value="HTH-TYPE TRANSCRIPTIONAL REGULATOR BETI"/>
    <property type="match status" value="1"/>
</dbReference>
<evidence type="ECO:0000259" key="5">
    <source>
        <dbReference type="PROSITE" id="PS50977"/>
    </source>
</evidence>
<gene>
    <name evidence="6" type="ORF">GCM10023082_36940</name>
</gene>
<keyword evidence="2 4" id="KW-0238">DNA-binding</keyword>
<evidence type="ECO:0000313" key="6">
    <source>
        <dbReference type="EMBL" id="GAA3736434.1"/>
    </source>
</evidence>
<feature type="DNA-binding region" description="H-T-H motif" evidence="4">
    <location>
        <begin position="37"/>
        <end position="56"/>
    </location>
</feature>
<dbReference type="InterPro" id="IPR049445">
    <property type="entry name" value="TetR_SbtR-like_C"/>
</dbReference>
<evidence type="ECO:0000256" key="4">
    <source>
        <dbReference type="PROSITE-ProRule" id="PRU00335"/>
    </source>
</evidence>
<keyword evidence="3" id="KW-0804">Transcription</keyword>
<dbReference type="InterPro" id="IPR001647">
    <property type="entry name" value="HTH_TetR"/>
</dbReference>
<dbReference type="SUPFAM" id="SSF46689">
    <property type="entry name" value="Homeodomain-like"/>
    <property type="match status" value="1"/>
</dbReference>
<dbReference type="PRINTS" id="PR00455">
    <property type="entry name" value="HTHTETR"/>
</dbReference>
<dbReference type="PROSITE" id="PS50977">
    <property type="entry name" value="HTH_TETR_2"/>
    <property type="match status" value="1"/>
</dbReference>
<protein>
    <submittedName>
        <fullName evidence="6">TetR/AcrR family transcriptional regulator</fullName>
    </submittedName>
</protein>
<evidence type="ECO:0000313" key="7">
    <source>
        <dbReference type="Proteomes" id="UP001499884"/>
    </source>
</evidence>
<sequence length="192" mass="20431">MAADGAQRPLRADARRNREKILAAAVRVFAEEGLDAHLERIAREAGVGSATLYRNFATREALIEAVYRNEVAQLCDSVPGLLAQHPPFEALRAWTRLFLDYVTAKFGMADALRAIAVAGGDPYGRSRDMIQAAIAALLDACAAAGAVRTDVGPADLAAALEGIALTSGAPDQRDRAERLLTLTLDGLRTAHP</sequence>
<name>A0ABP7FED1_9ACTN</name>
<dbReference type="InterPro" id="IPR036271">
    <property type="entry name" value="Tet_transcr_reg_TetR-rel_C_sf"/>
</dbReference>
<dbReference type="InterPro" id="IPR009057">
    <property type="entry name" value="Homeodomain-like_sf"/>
</dbReference>
<evidence type="ECO:0000256" key="2">
    <source>
        <dbReference type="ARBA" id="ARBA00023125"/>
    </source>
</evidence>
<dbReference type="Proteomes" id="UP001499884">
    <property type="component" value="Unassembled WGS sequence"/>
</dbReference>
<dbReference type="InterPro" id="IPR050109">
    <property type="entry name" value="HTH-type_TetR-like_transc_reg"/>
</dbReference>
<dbReference type="Gene3D" id="1.10.357.10">
    <property type="entry name" value="Tetracycline Repressor, domain 2"/>
    <property type="match status" value="1"/>
</dbReference>
<keyword evidence="1" id="KW-0805">Transcription regulation</keyword>
<proteinExistence type="predicted"/>
<accession>A0ABP7FED1</accession>
<feature type="domain" description="HTH tetR-type" evidence="5">
    <location>
        <begin position="15"/>
        <end position="74"/>
    </location>
</feature>
<dbReference type="SUPFAM" id="SSF48498">
    <property type="entry name" value="Tetracyclin repressor-like, C-terminal domain"/>
    <property type="match status" value="1"/>
</dbReference>
<dbReference type="PANTHER" id="PTHR30055">
    <property type="entry name" value="HTH-TYPE TRANSCRIPTIONAL REGULATOR RUTR"/>
    <property type="match status" value="1"/>
</dbReference>
<reference evidence="7" key="1">
    <citation type="journal article" date="2019" name="Int. J. Syst. Evol. Microbiol.">
        <title>The Global Catalogue of Microorganisms (GCM) 10K type strain sequencing project: providing services to taxonomists for standard genome sequencing and annotation.</title>
        <authorList>
            <consortium name="The Broad Institute Genomics Platform"/>
            <consortium name="The Broad Institute Genome Sequencing Center for Infectious Disease"/>
            <person name="Wu L."/>
            <person name="Ma J."/>
        </authorList>
    </citation>
    <scope>NUCLEOTIDE SEQUENCE [LARGE SCALE GENOMIC DNA]</scope>
    <source>
        <strain evidence="7">JCM 30846</strain>
    </source>
</reference>
<dbReference type="RefSeq" id="WP_345648376.1">
    <property type="nucleotide sequence ID" value="NZ_BAABEP010000025.1"/>
</dbReference>
<organism evidence="6 7">
    <name type="scientific">Streptomyces tremellae</name>
    <dbReference type="NCBI Taxonomy" id="1124239"/>
    <lineage>
        <taxon>Bacteria</taxon>
        <taxon>Bacillati</taxon>
        <taxon>Actinomycetota</taxon>
        <taxon>Actinomycetes</taxon>
        <taxon>Kitasatosporales</taxon>
        <taxon>Streptomycetaceae</taxon>
        <taxon>Streptomyces</taxon>
    </lineage>
</organism>
<keyword evidence="7" id="KW-1185">Reference proteome</keyword>
<evidence type="ECO:0000256" key="1">
    <source>
        <dbReference type="ARBA" id="ARBA00023015"/>
    </source>
</evidence>
<dbReference type="Pfam" id="PF21597">
    <property type="entry name" value="TetR_C_43"/>
    <property type="match status" value="1"/>
</dbReference>